<evidence type="ECO:0000313" key="6">
    <source>
        <dbReference type="Proteomes" id="UP000321058"/>
    </source>
</evidence>
<keyword evidence="2" id="KW-0408">Iron</keyword>
<evidence type="ECO:0000256" key="2">
    <source>
        <dbReference type="ARBA" id="ARBA00023004"/>
    </source>
</evidence>
<organism evidence="5 6">
    <name type="scientific">Reyranella soli</name>
    <dbReference type="NCBI Taxonomy" id="1230389"/>
    <lineage>
        <taxon>Bacteria</taxon>
        <taxon>Pseudomonadati</taxon>
        <taxon>Pseudomonadota</taxon>
        <taxon>Alphaproteobacteria</taxon>
        <taxon>Hyphomicrobiales</taxon>
        <taxon>Reyranellaceae</taxon>
        <taxon>Reyranella</taxon>
    </lineage>
</organism>
<dbReference type="PANTHER" id="PTHR35303:SF5">
    <property type="entry name" value="OS02G0197800 PROTEIN"/>
    <property type="match status" value="1"/>
</dbReference>
<dbReference type="GO" id="GO:0046872">
    <property type="term" value="F:metal ion binding"/>
    <property type="evidence" value="ECO:0007669"/>
    <property type="project" value="UniProtKB-KW"/>
</dbReference>
<comment type="caution">
    <text evidence="5">The sequence shown here is derived from an EMBL/GenBank/DDBJ whole genome shotgun (WGS) entry which is preliminary data.</text>
</comment>
<dbReference type="AlphaFoldDB" id="A0A512NS72"/>
<dbReference type="InterPro" id="IPR038492">
    <property type="entry name" value="GBBH-like_N_sf"/>
</dbReference>
<dbReference type="InterPro" id="IPR010376">
    <property type="entry name" value="GBBH-like_N"/>
</dbReference>
<reference evidence="5 6" key="1">
    <citation type="submission" date="2019-07" db="EMBL/GenBank/DDBJ databases">
        <title>Whole genome shotgun sequence of Reyranella soli NBRC 108950.</title>
        <authorList>
            <person name="Hosoyama A."/>
            <person name="Uohara A."/>
            <person name="Ohji S."/>
            <person name="Ichikawa N."/>
        </authorList>
    </citation>
    <scope>NUCLEOTIDE SEQUENCE [LARGE SCALE GENOMIC DNA]</scope>
    <source>
        <strain evidence="5 6">NBRC 108950</strain>
    </source>
</reference>
<dbReference type="Proteomes" id="UP000321058">
    <property type="component" value="Unassembled WGS sequence"/>
</dbReference>
<dbReference type="PANTHER" id="PTHR35303">
    <property type="entry name" value="OS02G0197800 PROTEIN"/>
    <property type="match status" value="1"/>
</dbReference>
<dbReference type="Pfam" id="PF06155">
    <property type="entry name" value="GBBH-like_N"/>
    <property type="match status" value="1"/>
</dbReference>
<accession>A0A512NS72</accession>
<feature type="region of interest" description="Disordered" evidence="3">
    <location>
        <begin position="1"/>
        <end position="23"/>
    </location>
</feature>
<name>A0A512NS72_9HYPH</name>
<keyword evidence="1" id="KW-0479">Metal-binding</keyword>
<gene>
    <name evidence="5" type="ORF">RSO01_89490</name>
</gene>
<dbReference type="Gene3D" id="3.30.2020.30">
    <property type="match status" value="1"/>
</dbReference>
<sequence length="137" mass="15375">MSAADQFPKSAPDEGSYETTAPWPTELRVFKEEGRMEIEFSDGVTHSLPAEYLRVESPSAEVQGHGPSQKKIVSGRRHVKIAAVEPVGHYAIRIVFDDRHDSGIYSWSYLRELGDSYAEKWAAYQAALLYRGLSRDA</sequence>
<evidence type="ECO:0000256" key="1">
    <source>
        <dbReference type="ARBA" id="ARBA00022723"/>
    </source>
</evidence>
<evidence type="ECO:0000313" key="5">
    <source>
        <dbReference type="EMBL" id="GEP61783.1"/>
    </source>
</evidence>
<evidence type="ECO:0000256" key="3">
    <source>
        <dbReference type="SAM" id="MobiDB-lite"/>
    </source>
</evidence>
<evidence type="ECO:0000259" key="4">
    <source>
        <dbReference type="Pfam" id="PF06155"/>
    </source>
</evidence>
<dbReference type="EMBL" id="BKAJ01000255">
    <property type="protein sequence ID" value="GEP61783.1"/>
    <property type="molecule type" value="Genomic_DNA"/>
</dbReference>
<protein>
    <recommendedName>
        <fullName evidence="4">Gamma-butyrobetaine hydroxylase-like N-terminal domain-containing protein</fullName>
    </recommendedName>
</protein>
<feature type="domain" description="Gamma-butyrobetaine hydroxylase-like N-terminal" evidence="4">
    <location>
        <begin position="31"/>
        <end position="111"/>
    </location>
</feature>
<keyword evidence="6" id="KW-1185">Reference proteome</keyword>
<proteinExistence type="predicted"/>